<dbReference type="PANTHER" id="PTHR11014">
    <property type="entry name" value="PEPTIDASE M20 FAMILY MEMBER"/>
    <property type="match status" value="1"/>
</dbReference>
<dbReference type="InterPro" id="IPR011650">
    <property type="entry name" value="Peptidase_M20_dimer"/>
</dbReference>
<dbReference type="SUPFAM" id="SSF53187">
    <property type="entry name" value="Zn-dependent exopeptidases"/>
    <property type="match status" value="1"/>
</dbReference>
<evidence type="ECO:0000313" key="4">
    <source>
        <dbReference type="Proteomes" id="UP001589797"/>
    </source>
</evidence>
<dbReference type="PANTHER" id="PTHR11014:SF63">
    <property type="entry name" value="METALLOPEPTIDASE, PUTATIVE (AFU_ORTHOLOGUE AFUA_6G09600)-RELATED"/>
    <property type="match status" value="1"/>
</dbReference>
<dbReference type="EMBL" id="JBHLWI010000044">
    <property type="protein sequence ID" value="MFC0264160.1"/>
    <property type="molecule type" value="Genomic_DNA"/>
</dbReference>
<keyword evidence="4" id="KW-1185">Reference proteome</keyword>
<proteinExistence type="predicted"/>
<reference evidence="3 4" key="1">
    <citation type="submission" date="2024-09" db="EMBL/GenBank/DDBJ databases">
        <authorList>
            <person name="Sun Q."/>
            <person name="Mori K."/>
        </authorList>
    </citation>
    <scope>NUCLEOTIDE SEQUENCE [LARGE SCALE GENOMIC DNA]</scope>
    <source>
        <strain evidence="3 4">CCM 7650</strain>
    </source>
</reference>
<accession>A0ABV6FW98</accession>
<dbReference type="InterPro" id="IPR036264">
    <property type="entry name" value="Bact_exopeptidase_dim_dom"/>
</dbReference>
<comment type="caution">
    <text evidence="3">The sequence shown here is derived from an EMBL/GenBank/DDBJ whole genome shotgun (WGS) entry which is preliminary data.</text>
</comment>
<evidence type="ECO:0000313" key="3">
    <source>
        <dbReference type="EMBL" id="MFC0264160.1"/>
    </source>
</evidence>
<evidence type="ECO:0000256" key="1">
    <source>
        <dbReference type="ARBA" id="ARBA00022801"/>
    </source>
</evidence>
<keyword evidence="1" id="KW-0378">Hydrolase</keyword>
<dbReference type="InterPro" id="IPR002933">
    <property type="entry name" value="Peptidase_M20"/>
</dbReference>
<sequence length="395" mass="43247">MVKDKIKALAKEYKSDIITLRRHLHAHPELSFQEYQTSAFVEEKLKSFGITQLEKKADTGIVALIEGRNPRAKVIALRADMDALPIIEQNEVSYKSTNSGVMHACGHDVHTASLLGAAKILNGIRDDFEGTVKLIFQPGEELIPGGASLMIKDKVLENPRPSGIIGQHVMPLIPVGKVGFRKGMYMASADELYITVKGKGGHGAMPETLVDPVLIASHMIVALQQVVSRNASPKIPSVLSFGRVEALGATNVIPNEVKIQGTFRTLNEEWRAKAHVQMVKIAKGIVEGMGGEVDFEVRRGYPFLKNAEALTERAQQAAISYMGEENVVDLDIWMAAEDFSYYTQEIDGCFYRLGTRNEAKGIVSGVHTPTFDIDEDALEIGAGLMAYIAVNELKS</sequence>
<dbReference type="SUPFAM" id="SSF55031">
    <property type="entry name" value="Bacterial exopeptidase dimerisation domain"/>
    <property type="match status" value="1"/>
</dbReference>
<dbReference type="Pfam" id="PF01546">
    <property type="entry name" value="Peptidase_M20"/>
    <property type="match status" value="1"/>
</dbReference>
<dbReference type="Pfam" id="PF07687">
    <property type="entry name" value="M20_dimer"/>
    <property type="match status" value="1"/>
</dbReference>
<dbReference type="CDD" id="cd03886">
    <property type="entry name" value="M20_Acy1"/>
    <property type="match status" value="1"/>
</dbReference>
<dbReference type="Gene3D" id="3.30.70.360">
    <property type="match status" value="1"/>
</dbReference>
<dbReference type="RefSeq" id="WP_382388672.1">
    <property type="nucleotide sequence ID" value="NZ_JBHLWI010000044.1"/>
</dbReference>
<dbReference type="PIRSF" id="PIRSF005962">
    <property type="entry name" value="Pept_M20D_amidohydro"/>
    <property type="match status" value="1"/>
</dbReference>
<evidence type="ECO:0000259" key="2">
    <source>
        <dbReference type="Pfam" id="PF07687"/>
    </source>
</evidence>
<gene>
    <name evidence="3" type="ORF">ACFFIP_15810</name>
</gene>
<dbReference type="Proteomes" id="UP001589797">
    <property type="component" value="Unassembled WGS sequence"/>
</dbReference>
<dbReference type="NCBIfam" id="TIGR01891">
    <property type="entry name" value="amidohydrolases"/>
    <property type="match status" value="1"/>
</dbReference>
<name>A0ABV6FW98_9BACT</name>
<dbReference type="Gene3D" id="3.40.630.10">
    <property type="entry name" value="Zn peptidases"/>
    <property type="match status" value="1"/>
</dbReference>
<organism evidence="3 4">
    <name type="scientific">Fontibacter flavus</name>
    <dbReference type="NCBI Taxonomy" id="654838"/>
    <lineage>
        <taxon>Bacteria</taxon>
        <taxon>Pseudomonadati</taxon>
        <taxon>Bacteroidota</taxon>
        <taxon>Cytophagia</taxon>
        <taxon>Cytophagales</taxon>
        <taxon>Cyclobacteriaceae</taxon>
        <taxon>Fontibacter</taxon>
    </lineage>
</organism>
<feature type="domain" description="Peptidase M20 dimerisation" evidence="2">
    <location>
        <begin position="193"/>
        <end position="282"/>
    </location>
</feature>
<dbReference type="InterPro" id="IPR017439">
    <property type="entry name" value="Amidohydrolase"/>
</dbReference>
<protein>
    <submittedName>
        <fullName evidence="3">M20 family metallopeptidase</fullName>
    </submittedName>
</protein>